<gene>
    <name evidence="1" type="ORF">CYMTET_18946</name>
</gene>
<organism evidence="1 2">
    <name type="scientific">Cymbomonas tetramitiformis</name>
    <dbReference type="NCBI Taxonomy" id="36881"/>
    <lineage>
        <taxon>Eukaryota</taxon>
        <taxon>Viridiplantae</taxon>
        <taxon>Chlorophyta</taxon>
        <taxon>Pyramimonadophyceae</taxon>
        <taxon>Pyramimonadales</taxon>
        <taxon>Pyramimonadaceae</taxon>
        <taxon>Cymbomonas</taxon>
    </lineage>
</organism>
<protein>
    <submittedName>
        <fullName evidence="1">Uncharacterized protein</fullName>
    </submittedName>
</protein>
<evidence type="ECO:0000313" key="1">
    <source>
        <dbReference type="EMBL" id="KAK3272772.1"/>
    </source>
</evidence>
<accession>A0AAE0G7F5</accession>
<name>A0AAE0G7F5_9CHLO</name>
<dbReference type="EMBL" id="LGRX02008800">
    <property type="protein sequence ID" value="KAK3272772.1"/>
    <property type="molecule type" value="Genomic_DNA"/>
</dbReference>
<proteinExistence type="predicted"/>
<evidence type="ECO:0000313" key="2">
    <source>
        <dbReference type="Proteomes" id="UP001190700"/>
    </source>
</evidence>
<keyword evidence="2" id="KW-1185">Reference proteome</keyword>
<comment type="caution">
    <text evidence="1">The sequence shown here is derived from an EMBL/GenBank/DDBJ whole genome shotgun (WGS) entry which is preliminary data.</text>
</comment>
<dbReference type="AlphaFoldDB" id="A0AAE0G7F5"/>
<reference evidence="1 2" key="1">
    <citation type="journal article" date="2015" name="Genome Biol. Evol.">
        <title>Comparative Genomics of a Bacterivorous Green Alga Reveals Evolutionary Causalities and Consequences of Phago-Mixotrophic Mode of Nutrition.</title>
        <authorList>
            <person name="Burns J.A."/>
            <person name="Paasch A."/>
            <person name="Narechania A."/>
            <person name="Kim E."/>
        </authorList>
    </citation>
    <scope>NUCLEOTIDE SEQUENCE [LARGE SCALE GENOMIC DNA]</scope>
    <source>
        <strain evidence="1 2">PLY_AMNH</strain>
    </source>
</reference>
<sequence>MNAVHQLPGGNSPEPYGLDTCTIPATTAAVKRETPVQAFETLFRHLVRGQDSVGEGLRWLQLSQRETGPTFEGARSMAALVELLQRETVVWQRSSDICAAKPAGIWLQQLPAALQTSVLTLLRCEAAMCPLPGLLNLCDRLSRLGGGADLWACFTAKQFARCDYEPRSSLFAPYALFPSGRTVPQMR</sequence>
<dbReference type="Proteomes" id="UP001190700">
    <property type="component" value="Unassembled WGS sequence"/>
</dbReference>